<gene>
    <name evidence="18" type="ORF">BVC80_441g246</name>
</gene>
<dbReference type="PROSITE" id="PS50095">
    <property type="entry name" value="PLAT"/>
    <property type="match status" value="2"/>
</dbReference>
<dbReference type="EMBL" id="MVGT01003118">
    <property type="protein sequence ID" value="OVA05471.1"/>
    <property type="molecule type" value="Genomic_DNA"/>
</dbReference>
<dbReference type="STRING" id="56857.A0A200Q4T1"/>
<evidence type="ECO:0000313" key="18">
    <source>
        <dbReference type="EMBL" id="OVA05471.1"/>
    </source>
</evidence>
<dbReference type="GO" id="GO:0006633">
    <property type="term" value="P:fatty acid biosynthetic process"/>
    <property type="evidence" value="ECO:0007669"/>
    <property type="project" value="UniProtKB-KW"/>
</dbReference>
<dbReference type="SMART" id="SM00308">
    <property type="entry name" value="LH2"/>
    <property type="match status" value="2"/>
</dbReference>
<dbReference type="FunFam" id="1.20.245.10:FF:000002">
    <property type="entry name" value="Lipoxygenase"/>
    <property type="match status" value="2"/>
</dbReference>
<dbReference type="Gene3D" id="4.10.375.10">
    <property type="entry name" value="Lipoxygenase-1, Domain 2"/>
    <property type="match status" value="2"/>
</dbReference>
<dbReference type="Gene3D" id="1.20.245.10">
    <property type="entry name" value="Lipoxygenase-1, Domain 5"/>
    <property type="match status" value="2"/>
</dbReference>
<keyword evidence="9 13" id="KW-0408">Iron</keyword>
<evidence type="ECO:0000256" key="15">
    <source>
        <dbReference type="SAM" id="MobiDB-lite"/>
    </source>
</evidence>
<dbReference type="PROSITE" id="PS51393">
    <property type="entry name" value="LIPOXYGENASE_3"/>
    <property type="match status" value="2"/>
</dbReference>
<dbReference type="InterPro" id="IPR000907">
    <property type="entry name" value="LipOase"/>
</dbReference>
<evidence type="ECO:0000256" key="4">
    <source>
        <dbReference type="ARBA" id="ARBA00022723"/>
    </source>
</evidence>
<dbReference type="FunFam" id="3.10.450.60:FF:000002">
    <property type="entry name" value="Lipoxygenase"/>
    <property type="match status" value="2"/>
</dbReference>
<dbReference type="InterPro" id="IPR001246">
    <property type="entry name" value="LipOase_plant"/>
</dbReference>
<dbReference type="InterPro" id="IPR020833">
    <property type="entry name" value="LipOase_Fe_BS"/>
</dbReference>
<keyword evidence="10" id="KW-0443">Lipid metabolism</keyword>
<dbReference type="InterPro" id="IPR013819">
    <property type="entry name" value="LipOase_C"/>
</dbReference>
<dbReference type="UniPathway" id="UPA00382"/>
<dbReference type="InterPro" id="IPR001024">
    <property type="entry name" value="PLAT/LH2_dom"/>
</dbReference>
<dbReference type="PRINTS" id="PR00468">
    <property type="entry name" value="PLTLPOXGNASE"/>
</dbReference>
<dbReference type="PROSITE" id="PS00081">
    <property type="entry name" value="LIPOXYGENASE_2"/>
    <property type="match status" value="2"/>
</dbReference>
<evidence type="ECO:0000256" key="9">
    <source>
        <dbReference type="ARBA" id="ARBA00023004"/>
    </source>
</evidence>
<keyword evidence="4 13" id="KW-0479">Metal-binding</keyword>
<evidence type="ECO:0000259" key="17">
    <source>
        <dbReference type="PROSITE" id="PS51393"/>
    </source>
</evidence>
<dbReference type="FunFam" id="4.10.375.10:FF:000001">
    <property type="entry name" value="Lipoxygenase"/>
    <property type="match status" value="2"/>
</dbReference>
<dbReference type="InterPro" id="IPR042057">
    <property type="entry name" value="Lipoxy_PLAT/LH2"/>
</dbReference>
<dbReference type="FunFam" id="4.10.372.10:FF:000001">
    <property type="entry name" value="Lipoxygenase"/>
    <property type="match status" value="2"/>
</dbReference>
<protein>
    <recommendedName>
        <fullName evidence="14">Lipoxygenase</fullName>
        <ecNumber evidence="14">1.13.11.-</ecNumber>
    </recommendedName>
</protein>
<evidence type="ECO:0000256" key="12">
    <source>
        <dbReference type="PROSITE-ProRule" id="PRU00152"/>
    </source>
</evidence>
<comment type="caution">
    <text evidence="18">The sequence shown here is derived from an EMBL/GenBank/DDBJ whole genome shotgun (WGS) entry which is preliminary data.</text>
</comment>
<dbReference type="InParanoid" id="A0A200Q4T1"/>
<name>A0A200Q4T1_MACCD</name>
<keyword evidence="8 13" id="KW-0560">Oxidoreductase</keyword>
<evidence type="ECO:0000256" key="10">
    <source>
        <dbReference type="ARBA" id="ARBA00023098"/>
    </source>
</evidence>
<feature type="compositionally biased region" description="Basic and acidic residues" evidence="15">
    <location>
        <begin position="917"/>
        <end position="938"/>
    </location>
</feature>
<dbReference type="GO" id="GO:0046872">
    <property type="term" value="F:metal ion binding"/>
    <property type="evidence" value="ECO:0007669"/>
    <property type="project" value="UniProtKB-UniRule"/>
</dbReference>
<evidence type="ECO:0000256" key="3">
    <source>
        <dbReference type="ARBA" id="ARBA00022516"/>
    </source>
</evidence>
<evidence type="ECO:0000256" key="6">
    <source>
        <dbReference type="ARBA" id="ARBA00022832"/>
    </source>
</evidence>
<dbReference type="Gene3D" id="3.10.450.60">
    <property type="match status" value="2"/>
</dbReference>
<evidence type="ECO:0000256" key="1">
    <source>
        <dbReference type="ARBA" id="ARBA00001962"/>
    </source>
</evidence>
<keyword evidence="7 13" id="KW-0223">Dioxygenase</keyword>
<evidence type="ECO:0000259" key="16">
    <source>
        <dbReference type="PROSITE" id="PS50095"/>
    </source>
</evidence>
<dbReference type="PRINTS" id="PR00087">
    <property type="entry name" value="LIPOXYGENASE"/>
</dbReference>
<dbReference type="GO" id="GO:0016702">
    <property type="term" value="F:oxidoreductase activity, acting on single donors with incorporation of molecular oxygen, incorporation of two atoms of oxygen"/>
    <property type="evidence" value="ECO:0007669"/>
    <property type="project" value="InterPro"/>
</dbReference>
<keyword evidence="3 14" id="KW-0444">Lipid biosynthesis</keyword>
<feature type="region of interest" description="Disordered" evidence="15">
    <location>
        <begin position="903"/>
        <end position="938"/>
    </location>
</feature>
<dbReference type="Gene3D" id="4.10.372.10">
    <property type="entry name" value="Lipoxygenase-1, Domain 3"/>
    <property type="match status" value="2"/>
</dbReference>
<evidence type="ECO:0000256" key="5">
    <source>
        <dbReference type="ARBA" id="ARBA00022767"/>
    </source>
</evidence>
<keyword evidence="5 14" id="KW-0925">Oxylipin biosynthesis</keyword>
<dbReference type="GO" id="GO:0034440">
    <property type="term" value="P:lipid oxidation"/>
    <property type="evidence" value="ECO:0007669"/>
    <property type="project" value="InterPro"/>
</dbReference>
<keyword evidence="11 14" id="KW-0275">Fatty acid biosynthesis</keyword>
<evidence type="ECO:0000256" key="2">
    <source>
        <dbReference type="ARBA" id="ARBA00009419"/>
    </source>
</evidence>
<dbReference type="GO" id="GO:0031408">
    <property type="term" value="P:oxylipin biosynthetic process"/>
    <property type="evidence" value="ECO:0007669"/>
    <property type="project" value="UniProtKB-UniRule"/>
</dbReference>
<dbReference type="Proteomes" id="UP000195402">
    <property type="component" value="Unassembled WGS sequence"/>
</dbReference>
<comment type="pathway">
    <text evidence="14">Lipid metabolism; oxylipin biosynthesis.</text>
</comment>
<evidence type="ECO:0000256" key="8">
    <source>
        <dbReference type="ARBA" id="ARBA00023002"/>
    </source>
</evidence>
<dbReference type="CDD" id="cd01751">
    <property type="entry name" value="PLAT_LH2"/>
    <property type="match status" value="2"/>
</dbReference>
<comment type="cofactor">
    <cofactor evidence="1 13">
        <name>Fe cation</name>
        <dbReference type="ChEBI" id="CHEBI:24875"/>
    </cofactor>
</comment>
<feature type="domain" description="PLAT" evidence="16">
    <location>
        <begin position="989"/>
        <end position="1115"/>
    </location>
</feature>
<feature type="domain" description="Lipoxygenase" evidence="17">
    <location>
        <begin position="171"/>
        <end position="870"/>
    </location>
</feature>
<dbReference type="Pfam" id="PF00305">
    <property type="entry name" value="Lipoxygenase"/>
    <property type="match status" value="2"/>
</dbReference>
<dbReference type="PANTHER" id="PTHR11771">
    <property type="entry name" value="LIPOXYGENASE"/>
    <property type="match status" value="1"/>
</dbReference>
<reference evidence="18 19" key="1">
    <citation type="journal article" date="2017" name="Mol. Plant">
        <title>The Genome of Medicinal Plant Macleaya cordata Provides New Insights into Benzylisoquinoline Alkaloids Metabolism.</title>
        <authorList>
            <person name="Liu X."/>
            <person name="Liu Y."/>
            <person name="Huang P."/>
            <person name="Ma Y."/>
            <person name="Qing Z."/>
            <person name="Tang Q."/>
            <person name="Cao H."/>
            <person name="Cheng P."/>
            <person name="Zheng Y."/>
            <person name="Yuan Z."/>
            <person name="Zhou Y."/>
            <person name="Liu J."/>
            <person name="Tang Z."/>
            <person name="Zhuo Y."/>
            <person name="Zhang Y."/>
            <person name="Yu L."/>
            <person name="Huang J."/>
            <person name="Yang P."/>
            <person name="Peng Q."/>
            <person name="Zhang J."/>
            <person name="Jiang W."/>
            <person name="Zhang Z."/>
            <person name="Lin K."/>
            <person name="Ro D.K."/>
            <person name="Chen X."/>
            <person name="Xiong X."/>
            <person name="Shang Y."/>
            <person name="Huang S."/>
            <person name="Zeng J."/>
        </authorList>
    </citation>
    <scope>NUCLEOTIDE SEQUENCE [LARGE SCALE GENOMIC DNA]</scope>
    <source>
        <strain evidence="19">cv. BLH2017</strain>
        <tissue evidence="18">Root</tissue>
    </source>
</reference>
<dbReference type="SUPFAM" id="SSF48484">
    <property type="entry name" value="Lipoxigenase"/>
    <property type="match status" value="2"/>
</dbReference>
<dbReference type="SUPFAM" id="SSF49723">
    <property type="entry name" value="Lipase/lipooxygenase domain (PLAT/LH2 domain)"/>
    <property type="match status" value="2"/>
</dbReference>
<organism evidence="18 19">
    <name type="scientific">Macleaya cordata</name>
    <name type="common">Five-seeded plume-poppy</name>
    <name type="synonym">Bocconia cordata</name>
    <dbReference type="NCBI Taxonomy" id="56857"/>
    <lineage>
        <taxon>Eukaryota</taxon>
        <taxon>Viridiplantae</taxon>
        <taxon>Streptophyta</taxon>
        <taxon>Embryophyta</taxon>
        <taxon>Tracheophyta</taxon>
        <taxon>Spermatophyta</taxon>
        <taxon>Magnoliopsida</taxon>
        <taxon>Ranunculales</taxon>
        <taxon>Papaveraceae</taxon>
        <taxon>Papaveroideae</taxon>
        <taxon>Macleaya</taxon>
    </lineage>
</organism>
<evidence type="ECO:0000256" key="14">
    <source>
        <dbReference type="RuleBase" id="RU003975"/>
    </source>
</evidence>
<feature type="domain" description="Lipoxygenase" evidence="17">
    <location>
        <begin position="1118"/>
        <end position="1818"/>
    </location>
</feature>
<dbReference type="InterPro" id="IPR036392">
    <property type="entry name" value="PLAT/LH2_dom_sf"/>
</dbReference>
<feature type="domain" description="PLAT" evidence="16">
    <location>
        <begin position="27"/>
        <end position="168"/>
    </location>
</feature>
<evidence type="ECO:0000256" key="11">
    <source>
        <dbReference type="ARBA" id="ARBA00023160"/>
    </source>
</evidence>
<comment type="caution">
    <text evidence="12">Lacks conserved residue(s) required for the propagation of feature annotation.</text>
</comment>
<dbReference type="InterPro" id="IPR036226">
    <property type="entry name" value="LipOase_C_sf"/>
</dbReference>
<comment type="similarity">
    <text evidence="2 13">Belongs to the lipoxygenase family.</text>
</comment>
<proteinExistence type="inferred from homology"/>
<comment type="function">
    <text evidence="14">Plant lipoxygenase may be involved in a number of diverse aspects of plant physiology including growth and development, pest resistance, and senescence or responses to wounding.</text>
</comment>
<dbReference type="Gene3D" id="2.60.60.20">
    <property type="entry name" value="PLAT/LH2 domain"/>
    <property type="match status" value="2"/>
</dbReference>
<dbReference type="EC" id="1.13.11.-" evidence="14"/>
<accession>A0A200Q4T1</accession>
<dbReference type="PROSITE" id="PS00711">
    <property type="entry name" value="LIPOXYGENASE_1"/>
    <property type="match status" value="2"/>
</dbReference>
<dbReference type="OMA" id="PEKEFLM"/>
<dbReference type="InterPro" id="IPR027433">
    <property type="entry name" value="Lipoxygenase_dom_3"/>
</dbReference>
<keyword evidence="19" id="KW-1185">Reference proteome</keyword>
<evidence type="ECO:0000256" key="13">
    <source>
        <dbReference type="RuleBase" id="RU003974"/>
    </source>
</evidence>
<dbReference type="InterPro" id="IPR020834">
    <property type="entry name" value="LipOase_CS"/>
</dbReference>
<dbReference type="Pfam" id="PF01477">
    <property type="entry name" value="PLAT"/>
    <property type="match status" value="2"/>
</dbReference>
<dbReference type="OrthoDB" id="407298at2759"/>
<keyword evidence="6" id="KW-0276">Fatty acid metabolism</keyword>
<sequence>MCTEMFGKCFGLHDEGTKLENGKKVEIKGTVVLMKKNLLDFNDIGASFLDRLYELFGKGVSLQLISAVNGDPENEMRGKLGKEAYLQDWIKKITPLTAAGSAEFQVTFDWDESIGVPGAFIIKNHHHSEFFLKTLTLEGVPDIGRVHFVCNSWVYPTKRYKYDRVFFANQSYLTSNTPEPLRKYREEELKNLRGDGTGELKTWDRVYDYALYNDLGDPDKGPNYARQILGNSTEYPYPRRGRTGRKPTKTDPNYESRLFLLSLNIYVPKDERFSQIKMSDFLAYAVKSLGQVLLPEVKSIFDSTPNEFDTFQDVLNLYEKGIKLPSGSLDCSGIPLEMLKELFRSDGENLLHFPVPHVIKEDKFAWRTDEEFGREMLAGVNPVAIRLLEEFPPASKLDPKLYGDHTSSITKEHIEKNLNGLTVDEALKNKKLFILDHHDTLIPYLNRINTTAAKIYATRTLLLLQEDGTLKPLAIELSLVHPDGEEHGAVNKVYTPAEEGVEGSIWQLAKAYAAVNDSGVHQLISHWLNTHAVIEPFVIATNRQLSVLHPIHKLLQPHFRDTMNINALARQILISAGGVLELTVFPGKFAMELSAVVYKGWNFTEQALPADLLKRGIAVRDPKKPHGLRLLIEDYPFAVDGLEIWSAIEKWVHEYCSFYYPTDDLIQCDTELQSWWEEVRTVGHGDKKDEPWWPKMQTLSELVQSCTIIIWVASALHAAVNFGQFPYAGYLPNRPTVSRRFMPEPGTPEYAELEEKPDVAFLKTITSQLQTLLGVSLIEILSRHSSDEIYLGQRDCPEWTSDATPLEAFKRFGEKLVNIENRIMEMNNEERWRNRVGPVKMPYTLLVPNTLDYSRVGGLTGKGIPNSPLHHYLIGPTTPVTYNKTGTRHCTYSRRGTHHYGDVVNSRLGSMYPKTHNKQEKKVSEKEKEQEQKRERRKESNKLFDIIHMVIMFGKITELLTGKNENLNHEKKKIKGSVVLMKKNVLDFNDFSSSILDRVHEFLGKGVSLQLISAVHADPGNEMRGKLGQPAYVEEWVTTITSLTAGGSSQFEVTFDWDESIGVPGAFIIKNLHHSEFFLKTVTLEDVPGIGRVHFICDSWVYPADKYKYNRVFFANQSYLTSRTPEPLRKYREEELVNLRGDGTGELKEWDRVYDYALYNDLGDPDSGPAYARPILGNSTEYPYPRRGRTGRKPTKTDPNYESRLFLLSLDIYVPRDERFGHLKMSDFLAYSMKSIVQVLLPGIKSFVDTTPGEFDTFQDVLNMYQGGISLPCSLDVVRDAIPLQMLKEIFRSDGEQVLKFPMPQVTKEDKFAWRTDEEFGREMLAGVNPVAIRLLQEFPPASKLDPKLYGDHTSSITKEHIEKNLNGLTVDEALMNKKLFILDHHDTLIPYLNRINTTPTKAYATRTVLLLQDDGTLKPLAIELSLVHPDGEQHGAVNKVFTPAQEGVQGSIWQLAKAYAAVNDSGVHQLISHWLNTHAVIEPFVIATNRQLSVLHPIYKLLHPHYRDTMNINAMARQILINADGVLEKTVFPGKFAMEMSAVIYKEWNFTEQALPADLLKRGIAVPDPSKPHGLRLLIEDYPFAVDGLQIWSAIETWVHDYCSFYYPTDDLIQGDTELQSWWEELRTVGHGDKKDEPWWPKMQTLSELTQSCTIIIWVASALHAAVNFGQYPYAGYLPNRPTVSRRFMPEPGTPEYAELEKNPDLAFLKTITSQIQTLLGVSLIEILSRHSSDELYLGQRDHPDWTADASPLEAFKRFGHKLVEIENRIIEMNVDQKWRNRVGPVQMPYTLLYPNTSDYSRVGGLTGRGIPNSVSI</sequence>
<evidence type="ECO:0000256" key="7">
    <source>
        <dbReference type="ARBA" id="ARBA00022964"/>
    </source>
</evidence>
<evidence type="ECO:0000313" key="19">
    <source>
        <dbReference type="Proteomes" id="UP000195402"/>
    </source>
</evidence>